<proteinExistence type="predicted"/>
<evidence type="ECO:0000313" key="2">
    <source>
        <dbReference type="Proteomes" id="UP000199501"/>
    </source>
</evidence>
<dbReference type="STRING" id="1271860.SAMN05216174_113128"/>
<dbReference type="AlphaFoldDB" id="A0A1G6VWJ2"/>
<gene>
    <name evidence="1" type="ORF">SAMN05216174_113128</name>
</gene>
<dbReference type="EMBL" id="FMZZ01000013">
    <property type="protein sequence ID" value="SDD57783.1"/>
    <property type="molecule type" value="Genomic_DNA"/>
</dbReference>
<accession>A0A1G6VWJ2</accession>
<reference evidence="2" key="1">
    <citation type="submission" date="2016-10" db="EMBL/GenBank/DDBJ databases">
        <authorList>
            <person name="Varghese N."/>
            <person name="Submissions S."/>
        </authorList>
    </citation>
    <scope>NUCLEOTIDE SEQUENCE [LARGE SCALE GENOMIC DNA]</scope>
    <source>
        <strain evidence="2">IBRC-M 10403</strain>
    </source>
</reference>
<dbReference type="Proteomes" id="UP000199501">
    <property type="component" value="Unassembled WGS sequence"/>
</dbReference>
<organism evidence="1 2">
    <name type="scientific">Actinokineospora iranica</name>
    <dbReference type="NCBI Taxonomy" id="1271860"/>
    <lineage>
        <taxon>Bacteria</taxon>
        <taxon>Bacillati</taxon>
        <taxon>Actinomycetota</taxon>
        <taxon>Actinomycetes</taxon>
        <taxon>Pseudonocardiales</taxon>
        <taxon>Pseudonocardiaceae</taxon>
        <taxon>Actinokineospora</taxon>
    </lineage>
</organism>
<keyword evidence="2" id="KW-1185">Reference proteome</keyword>
<name>A0A1G6VWJ2_9PSEU</name>
<protein>
    <submittedName>
        <fullName evidence="1">Uncharacterized protein</fullName>
    </submittedName>
</protein>
<sequence length="76" mass="8050">MTSVRQSKRALSANLTQLRERGLTVLGGRYHAAITGGATPDLHITGTVLIVLQATDPRTSTTRWSVPRATAPGQAP</sequence>
<evidence type="ECO:0000313" key="1">
    <source>
        <dbReference type="EMBL" id="SDD57783.1"/>
    </source>
</evidence>